<keyword evidence="2" id="KW-1185">Reference proteome</keyword>
<gene>
    <name evidence="1" type="ORF">DSTB1V02_LOCUS6753</name>
</gene>
<dbReference type="Proteomes" id="UP000677054">
    <property type="component" value="Unassembled WGS sequence"/>
</dbReference>
<dbReference type="EMBL" id="LR900790">
    <property type="protein sequence ID" value="CAD7246911.1"/>
    <property type="molecule type" value="Genomic_DNA"/>
</dbReference>
<accession>A0A7R8XGS8</accession>
<dbReference type="EMBL" id="CAJPEV010001273">
    <property type="protein sequence ID" value="CAG0891783.1"/>
    <property type="molecule type" value="Genomic_DNA"/>
</dbReference>
<name>A0A7R8XGS8_9CRUS</name>
<proteinExistence type="predicted"/>
<reference evidence="1" key="1">
    <citation type="submission" date="2020-11" db="EMBL/GenBank/DDBJ databases">
        <authorList>
            <person name="Tran Van P."/>
        </authorList>
    </citation>
    <scope>NUCLEOTIDE SEQUENCE</scope>
</reference>
<organism evidence="1">
    <name type="scientific">Darwinula stevensoni</name>
    <dbReference type="NCBI Taxonomy" id="69355"/>
    <lineage>
        <taxon>Eukaryota</taxon>
        <taxon>Metazoa</taxon>
        <taxon>Ecdysozoa</taxon>
        <taxon>Arthropoda</taxon>
        <taxon>Crustacea</taxon>
        <taxon>Oligostraca</taxon>
        <taxon>Ostracoda</taxon>
        <taxon>Podocopa</taxon>
        <taxon>Podocopida</taxon>
        <taxon>Darwinulocopina</taxon>
        <taxon>Darwinuloidea</taxon>
        <taxon>Darwinulidae</taxon>
        <taxon>Darwinula</taxon>
    </lineage>
</organism>
<dbReference type="AlphaFoldDB" id="A0A7R8XGS8"/>
<evidence type="ECO:0000313" key="1">
    <source>
        <dbReference type="EMBL" id="CAD7246911.1"/>
    </source>
</evidence>
<sequence length="354" mass="39631">MESRRSWAGQDIESCALVFKETLKIEERGVPEGQEDPPVVKSTLNLRNSVGQSWPNLFRAISERDLRLAKREVFQHGDEGLTSALVSYISWKIQPLISFFSLLTTSRLAGLSQEMGEEEPLHIQLVIRWVRIHSLDEDGDIIKEGPMYIRLPSTPIIEPWPLAYLEIRHGHLVISQNARHTPLYSLSLSHINDVHASDEGILKLKTSLGVLSLSPYCEPQSDAGSHVAEWLQAFQSCLNQESSEEKQKLMEKGQDEGSALLLVYPSLLVMTSAIPPWKTLARNKIILLEKISVSRTSDPLCCTLVWAGEEINEESNGGDWVLHLPSSSALQNLLATLPHLHDSFEKSMEDKGSL</sequence>
<evidence type="ECO:0000313" key="2">
    <source>
        <dbReference type="Proteomes" id="UP000677054"/>
    </source>
</evidence>
<protein>
    <submittedName>
        <fullName evidence="1">Uncharacterized protein</fullName>
    </submittedName>
</protein>